<dbReference type="Pfam" id="PF11967">
    <property type="entry name" value="RecO_N"/>
    <property type="match status" value="1"/>
</dbReference>
<dbReference type="Gene3D" id="6.20.220.20">
    <property type="entry name" value="Recombination protein O, zinc-binding domain"/>
    <property type="match status" value="1"/>
</dbReference>
<evidence type="ECO:0000259" key="9">
    <source>
        <dbReference type="Pfam" id="PF11967"/>
    </source>
</evidence>
<dbReference type="PANTHER" id="PTHR33991">
    <property type="entry name" value="DNA REPAIR PROTEIN RECO"/>
    <property type="match status" value="1"/>
</dbReference>
<dbReference type="AlphaFoldDB" id="A0A431W469"/>
<dbReference type="Gene3D" id="1.20.1440.120">
    <property type="entry name" value="Recombination protein O, C-terminal domain"/>
    <property type="match status" value="1"/>
</dbReference>
<feature type="compositionally biased region" description="Polar residues" evidence="8">
    <location>
        <begin position="37"/>
        <end position="46"/>
    </location>
</feature>
<dbReference type="InterPro" id="IPR022572">
    <property type="entry name" value="DNA_rep/recomb_RecO_N"/>
</dbReference>
<keyword evidence="4 7" id="KW-0233">DNA recombination</keyword>
<keyword evidence="3 7" id="KW-0227">DNA damage</keyword>
<evidence type="ECO:0000256" key="1">
    <source>
        <dbReference type="ARBA" id="ARBA00007452"/>
    </source>
</evidence>
<gene>
    <name evidence="7 10" type="primary">recO</name>
    <name evidence="10" type="ORF">EJ104_01855</name>
</gene>
<organism evidence="10 11">
    <name type="scientific">Deinococcus radiophilus</name>
    <dbReference type="NCBI Taxonomy" id="32062"/>
    <lineage>
        <taxon>Bacteria</taxon>
        <taxon>Thermotogati</taxon>
        <taxon>Deinococcota</taxon>
        <taxon>Deinococci</taxon>
        <taxon>Deinococcales</taxon>
        <taxon>Deinococcaceae</taxon>
        <taxon>Deinococcus</taxon>
    </lineage>
</organism>
<keyword evidence="5 7" id="KW-0234">DNA repair</keyword>
<evidence type="ECO:0000256" key="3">
    <source>
        <dbReference type="ARBA" id="ARBA00022763"/>
    </source>
</evidence>
<evidence type="ECO:0000256" key="6">
    <source>
        <dbReference type="ARBA" id="ARBA00033409"/>
    </source>
</evidence>
<evidence type="ECO:0000256" key="7">
    <source>
        <dbReference type="HAMAP-Rule" id="MF_00201"/>
    </source>
</evidence>
<dbReference type="PANTHER" id="PTHR33991:SF1">
    <property type="entry name" value="DNA REPAIR PROTEIN RECO"/>
    <property type="match status" value="1"/>
</dbReference>
<dbReference type="GO" id="GO:0006310">
    <property type="term" value="P:DNA recombination"/>
    <property type="evidence" value="ECO:0007669"/>
    <property type="project" value="UniProtKB-UniRule"/>
</dbReference>
<comment type="caution">
    <text evidence="10">The sequence shown here is derived from an EMBL/GenBank/DDBJ whole genome shotgun (WGS) entry which is preliminary data.</text>
</comment>
<evidence type="ECO:0000313" key="11">
    <source>
        <dbReference type="Proteomes" id="UP000277766"/>
    </source>
</evidence>
<evidence type="ECO:0000256" key="5">
    <source>
        <dbReference type="ARBA" id="ARBA00023204"/>
    </source>
</evidence>
<dbReference type="Gene3D" id="2.40.50.140">
    <property type="entry name" value="Nucleic acid-binding proteins"/>
    <property type="match status" value="1"/>
</dbReference>
<feature type="region of interest" description="Disordered" evidence="8">
    <location>
        <begin position="1"/>
        <end position="56"/>
    </location>
</feature>
<proteinExistence type="inferred from homology"/>
<comment type="function">
    <text evidence="7">Involved in DNA repair and RecF pathway recombination.</text>
</comment>
<dbReference type="OrthoDB" id="9797083at2"/>
<dbReference type="InterPro" id="IPR003717">
    <property type="entry name" value="RecO"/>
</dbReference>
<keyword evidence="11" id="KW-1185">Reference proteome</keyword>
<protein>
    <recommendedName>
        <fullName evidence="2 7">DNA repair protein RecO</fullName>
    </recommendedName>
    <alternativeName>
        <fullName evidence="6 7">Recombination protein O</fullName>
    </alternativeName>
</protein>
<evidence type="ECO:0000313" key="10">
    <source>
        <dbReference type="EMBL" id="RTR30276.1"/>
    </source>
</evidence>
<dbReference type="SUPFAM" id="SSF50249">
    <property type="entry name" value="Nucleic acid-binding proteins"/>
    <property type="match status" value="1"/>
</dbReference>
<dbReference type="InterPro" id="IPR012340">
    <property type="entry name" value="NA-bd_OB-fold"/>
</dbReference>
<reference evidence="10 11" key="1">
    <citation type="submission" date="2018-12" db="EMBL/GenBank/DDBJ databases">
        <title>Deinococcus radiophilus ATCC 27603 genome sequencing and assembly.</title>
        <authorList>
            <person name="Maclea K.S."/>
            <person name="Maynard C.R."/>
        </authorList>
    </citation>
    <scope>NUCLEOTIDE SEQUENCE [LARGE SCALE GENOMIC DNA]</scope>
    <source>
        <strain evidence="10 11">ATCC 27603</strain>
    </source>
</reference>
<dbReference type="SUPFAM" id="SSF57863">
    <property type="entry name" value="ArfGap/RecO-like zinc finger"/>
    <property type="match status" value="1"/>
</dbReference>
<dbReference type="InterPro" id="IPR037278">
    <property type="entry name" value="ARFGAP/RecO"/>
</dbReference>
<dbReference type="EMBL" id="RXPE01000002">
    <property type="protein sequence ID" value="RTR30276.1"/>
    <property type="molecule type" value="Genomic_DNA"/>
</dbReference>
<dbReference type="NCBIfam" id="TIGR00613">
    <property type="entry name" value="reco"/>
    <property type="match status" value="1"/>
</dbReference>
<evidence type="ECO:0000256" key="4">
    <source>
        <dbReference type="ARBA" id="ARBA00023172"/>
    </source>
</evidence>
<dbReference type="GO" id="GO:0043590">
    <property type="term" value="C:bacterial nucleoid"/>
    <property type="evidence" value="ECO:0007669"/>
    <property type="project" value="TreeGrafter"/>
</dbReference>
<dbReference type="Pfam" id="PF02565">
    <property type="entry name" value="RecO_C"/>
    <property type="match status" value="1"/>
</dbReference>
<feature type="domain" description="DNA replication/recombination mediator RecO N-terminal" evidence="9">
    <location>
        <begin position="56"/>
        <end position="126"/>
    </location>
</feature>
<accession>A0A431W469</accession>
<dbReference type="HAMAP" id="MF_00201">
    <property type="entry name" value="RecO"/>
    <property type="match status" value="1"/>
</dbReference>
<dbReference type="InterPro" id="IPR042242">
    <property type="entry name" value="RecO_C"/>
</dbReference>
<evidence type="ECO:0000256" key="2">
    <source>
        <dbReference type="ARBA" id="ARBA00021310"/>
    </source>
</evidence>
<evidence type="ECO:0000256" key="8">
    <source>
        <dbReference type="SAM" id="MobiDB-lite"/>
    </source>
</evidence>
<feature type="compositionally biased region" description="Polar residues" evidence="8">
    <location>
        <begin position="1"/>
        <end position="10"/>
    </location>
</feature>
<name>A0A431W469_9DEIO</name>
<comment type="similarity">
    <text evidence="1 7">Belongs to the RecO family.</text>
</comment>
<dbReference type="GO" id="GO:0006302">
    <property type="term" value="P:double-strand break repair"/>
    <property type="evidence" value="ECO:0007669"/>
    <property type="project" value="TreeGrafter"/>
</dbReference>
<dbReference type="Proteomes" id="UP000277766">
    <property type="component" value="Unassembled WGS sequence"/>
</dbReference>
<sequence>MRTSDQLTTTQRERPLQPPDLRPTITHQPFSCGPRRYSTSVTSPASSARPGRQRSVTRSGIVLRRWKTPRGDLIVSLLTPQGKLKAIARGGLRGKHASPLNLFHHVELQVYSRPGDDLAVIQQASLEGALSRLALPERHPYAHLLAELAELLFQEGETDEYGPQAFDLFAGGLRGVAGHADPEWVTLVISYKLLALAGFPPRTRVCVRCGAPDPQHPDPFGGELLCGRCSHQRALSPSTLDFLRNVVRRSVRQNMDSPVPPGERRALWQGLERFVGVQVGKVRSWPQLYTQP</sequence>